<sequence length="148" mass="15377">MNIDSIVNQPFHGKSLGELVNAPLTALCGVNEHQAQAFAGIGVNTIGDLAGLQVVNYAVAIKALAGCEGMTPKQQAEEGLLDDAVEMTFPASDPISVDAGITRIEVAPDKVDASTDHQHAQAIEAHSEEALGSAVRTGYLQKGESGNR</sequence>
<evidence type="ECO:0000313" key="1">
    <source>
        <dbReference type="EMBL" id="MCD2516404.1"/>
    </source>
</evidence>
<name>A0ABS8Q3T9_9BURK</name>
<dbReference type="RefSeq" id="WP_231057722.1">
    <property type="nucleotide sequence ID" value="NZ_JAJNOC010000002.1"/>
</dbReference>
<evidence type="ECO:0000313" key="2">
    <source>
        <dbReference type="Proteomes" id="UP001179361"/>
    </source>
</evidence>
<reference evidence="1" key="1">
    <citation type="submission" date="2021-11" db="EMBL/GenBank/DDBJ databases">
        <title>The complete genome of Massilia sp sp. G4R7.</title>
        <authorList>
            <person name="Liu L."/>
            <person name="Yue J."/>
            <person name="Yuan J."/>
            <person name="Yang F."/>
            <person name="Li L."/>
        </authorList>
    </citation>
    <scope>NUCLEOTIDE SEQUENCE</scope>
    <source>
        <strain evidence="1">G4R7</strain>
    </source>
</reference>
<dbReference type="Proteomes" id="UP001179361">
    <property type="component" value="Unassembled WGS sequence"/>
</dbReference>
<organism evidence="1 2">
    <name type="scientific">Massilia phyllostachyos</name>
    <dbReference type="NCBI Taxonomy" id="2898585"/>
    <lineage>
        <taxon>Bacteria</taxon>
        <taxon>Pseudomonadati</taxon>
        <taxon>Pseudomonadota</taxon>
        <taxon>Betaproteobacteria</taxon>
        <taxon>Burkholderiales</taxon>
        <taxon>Oxalobacteraceae</taxon>
        <taxon>Telluria group</taxon>
        <taxon>Massilia</taxon>
    </lineage>
</organism>
<gene>
    <name evidence="1" type="ORF">LQ564_08765</name>
</gene>
<dbReference type="EMBL" id="JAJNOC010000002">
    <property type="protein sequence ID" value="MCD2516404.1"/>
    <property type="molecule type" value="Genomic_DNA"/>
</dbReference>
<accession>A0ABS8Q3T9</accession>
<keyword evidence="2" id="KW-1185">Reference proteome</keyword>
<comment type="caution">
    <text evidence="1">The sequence shown here is derived from an EMBL/GenBank/DDBJ whole genome shotgun (WGS) entry which is preliminary data.</text>
</comment>
<protein>
    <submittedName>
        <fullName evidence="1">Uncharacterized protein</fullName>
    </submittedName>
</protein>
<proteinExistence type="predicted"/>